<proteinExistence type="predicted"/>
<gene>
    <name evidence="3" type="ORF">HYY20_08740</name>
</gene>
<reference evidence="3" key="1">
    <citation type="submission" date="2020-07" db="EMBL/GenBank/DDBJ databases">
        <title>Huge and variable diversity of episymbiotic CPR bacteria and DPANN archaea in groundwater ecosystems.</title>
        <authorList>
            <person name="He C.Y."/>
            <person name="Keren R."/>
            <person name="Whittaker M."/>
            <person name="Farag I.F."/>
            <person name="Doudna J."/>
            <person name="Cate J.H.D."/>
            <person name="Banfield J.F."/>
        </authorList>
    </citation>
    <scope>NUCLEOTIDE SEQUENCE</scope>
    <source>
        <strain evidence="3">NC_groundwater_672_Ag_B-0.1um_62_36</strain>
    </source>
</reference>
<sequence length="150" mass="15910">MGYSIDIDTGGTFTDGFFVRGERVETVKVPTTPHDLTVCFLECIRVGGRLLRGPPGGPPLRDGDCPLLQHHRDQHDHPAGWQQGGPPGHRRVGGPGLGGGGDEPGAGTGPAGRRLCGRTGVLEAGAVRAGGAWRPPEEILRYYGRYPDPR</sequence>
<name>A0A932G171_UNCTE</name>
<dbReference type="Pfam" id="PF05378">
    <property type="entry name" value="Hydant_A_N"/>
    <property type="match status" value="1"/>
</dbReference>
<dbReference type="AlphaFoldDB" id="A0A932G171"/>
<feature type="region of interest" description="Disordered" evidence="1">
    <location>
        <begin position="54"/>
        <end position="116"/>
    </location>
</feature>
<dbReference type="Proteomes" id="UP000769766">
    <property type="component" value="Unassembled WGS sequence"/>
</dbReference>
<protein>
    <recommendedName>
        <fullName evidence="2">Hydantoinase/oxoprolinase N-terminal domain-containing protein</fullName>
    </recommendedName>
</protein>
<evidence type="ECO:0000313" key="3">
    <source>
        <dbReference type="EMBL" id="MBI2876955.1"/>
    </source>
</evidence>
<feature type="compositionally biased region" description="Gly residues" evidence="1">
    <location>
        <begin position="82"/>
        <end position="110"/>
    </location>
</feature>
<feature type="domain" description="Hydantoinase/oxoprolinase N-terminal" evidence="2">
    <location>
        <begin position="5"/>
        <end position="44"/>
    </location>
</feature>
<evidence type="ECO:0000259" key="2">
    <source>
        <dbReference type="Pfam" id="PF05378"/>
    </source>
</evidence>
<comment type="caution">
    <text evidence="3">The sequence shown here is derived from an EMBL/GenBank/DDBJ whole genome shotgun (WGS) entry which is preliminary data.</text>
</comment>
<evidence type="ECO:0000313" key="4">
    <source>
        <dbReference type="Proteomes" id="UP000769766"/>
    </source>
</evidence>
<dbReference type="EMBL" id="JACPRF010000264">
    <property type="protein sequence ID" value="MBI2876955.1"/>
    <property type="molecule type" value="Genomic_DNA"/>
</dbReference>
<organism evidence="3 4">
    <name type="scientific">Tectimicrobiota bacterium</name>
    <dbReference type="NCBI Taxonomy" id="2528274"/>
    <lineage>
        <taxon>Bacteria</taxon>
        <taxon>Pseudomonadati</taxon>
        <taxon>Nitrospinota/Tectimicrobiota group</taxon>
        <taxon>Candidatus Tectimicrobiota</taxon>
    </lineage>
</organism>
<dbReference type="InterPro" id="IPR008040">
    <property type="entry name" value="Hydant_A_N"/>
</dbReference>
<accession>A0A932G171</accession>
<evidence type="ECO:0000256" key="1">
    <source>
        <dbReference type="SAM" id="MobiDB-lite"/>
    </source>
</evidence>